<dbReference type="SUPFAM" id="SSF51735">
    <property type="entry name" value="NAD(P)-binding Rossmann-fold domains"/>
    <property type="match status" value="1"/>
</dbReference>
<gene>
    <name evidence="6" type="ORF">QWI33_01865</name>
</gene>
<dbReference type="Proteomes" id="UP001171902">
    <property type="component" value="Unassembled WGS sequence"/>
</dbReference>
<dbReference type="InterPro" id="IPR049062">
    <property type="entry name" value="NAD_Glu_DH_ACT2"/>
</dbReference>
<feature type="domain" description="NAD-glutamate dehydrogenase ACT2" evidence="4">
    <location>
        <begin position="411"/>
        <end position="501"/>
    </location>
</feature>
<evidence type="ECO:0000259" key="4">
    <source>
        <dbReference type="Pfam" id="PF21076"/>
    </source>
</evidence>
<evidence type="ECO:0000259" key="1">
    <source>
        <dbReference type="Pfam" id="PF05088"/>
    </source>
</evidence>
<feature type="domain" description="NAD-glutamate dehydrogenase catalytic" evidence="1">
    <location>
        <begin position="731"/>
        <end position="1244"/>
    </location>
</feature>
<reference evidence="6" key="1">
    <citation type="submission" date="2023-06" db="EMBL/GenBank/DDBJ databases">
        <title>Gycomyces niveus sp.nov., a novel actinomycete isolated from soil in Shouguang.</title>
        <authorList>
            <person name="Yang X."/>
            <person name="Zhao J."/>
        </authorList>
    </citation>
    <scope>NUCLEOTIDE SEQUENCE</scope>
    <source>
        <strain evidence="6">NEAU C2</strain>
    </source>
</reference>
<dbReference type="Pfam" id="PF21075">
    <property type="entry name" value="GDH_ACT1"/>
    <property type="match status" value="1"/>
</dbReference>
<dbReference type="Pfam" id="PF21074">
    <property type="entry name" value="GDH_C"/>
    <property type="match status" value="1"/>
</dbReference>
<dbReference type="EC" id="1.4.1.2" evidence="6"/>
<dbReference type="InterPro" id="IPR024727">
    <property type="entry name" value="NAD_Glu_DH_N_ACT1"/>
</dbReference>
<evidence type="ECO:0000313" key="6">
    <source>
        <dbReference type="EMBL" id="MDN3238456.1"/>
    </source>
</evidence>
<dbReference type="InterPro" id="IPR036291">
    <property type="entry name" value="NAD(P)-bd_dom_sf"/>
</dbReference>
<keyword evidence="6" id="KW-0560">Oxidoreductase</keyword>
<dbReference type="RefSeq" id="WP_289954289.1">
    <property type="nucleotide sequence ID" value="NZ_JAUEMJ010000001.1"/>
</dbReference>
<dbReference type="InterPro" id="IPR049058">
    <property type="entry name" value="NAD_Glu_DH_HM2"/>
</dbReference>
<evidence type="ECO:0000313" key="7">
    <source>
        <dbReference type="Proteomes" id="UP001171902"/>
    </source>
</evidence>
<organism evidence="6 7">
    <name type="scientific">Glycomyces tritici</name>
    <dbReference type="NCBI Taxonomy" id="2665176"/>
    <lineage>
        <taxon>Bacteria</taxon>
        <taxon>Bacillati</taxon>
        <taxon>Actinomycetota</taxon>
        <taxon>Actinomycetes</taxon>
        <taxon>Glycomycetales</taxon>
        <taxon>Glycomycetaceae</taxon>
        <taxon>Glycomyces</taxon>
    </lineage>
</organism>
<dbReference type="InterPro" id="IPR028971">
    <property type="entry name" value="NAD-GDH_cat"/>
</dbReference>
<dbReference type="InterPro" id="IPR046346">
    <property type="entry name" value="Aminoacid_DH-like_N_sf"/>
</dbReference>
<evidence type="ECO:0000259" key="3">
    <source>
        <dbReference type="Pfam" id="PF21075"/>
    </source>
</evidence>
<dbReference type="Pfam" id="PF21073">
    <property type="entry name" value="GDH_HM1"/>
    <property type="match status" value="1"/>
</dbReference>
<dbReference type="PANTHER" id="PTHR43403:SF1">
    <property type="entry name" value="NAD-SPECIFIC GLUTAMATE DEHYDROGENASE"/>
    <property type="match status" value="1"/>
</dbReference>
<dbReference type="Pfam" id="PF21078">
    <property type="entry name" value="GDH_HM3"/>
    <property type="match status" value="1"/>
</dbReference>
<dbReference type="InterPro" id="IPR049059">
    <property type="entry name" value="NAD_Glu_DH_HM1"/>
</dbReference>
<evidence type="ECO:0000259" key="2">
    <source>
        <dbReference type="Pfam" id="PF21074"/>
    </source>
</evidence>
<dbReference type="PIRSF" id="PIRSF036761">
    <property type="entry name" value="GDH_Mll4104"/>
    <property type="match status" value="1"/>
</dbReference>
<feature type="domain" description="NAD-glutamate dehydrogenase N-terminal ACT1" evidence="3">
    <location>
        <begin position="38"/>
        <end position="175"/>
    </location>
</feature>
<proteinExistence type="predicted"/>
<name>A0ABT7YIL3_9ACTN</name>
<dbReference type="Pfam" id="PF21076">
    <property type="entry name" value="GDH_ACT2"/>
    <property type="match status" value="1"/>
</dbReference>
<dbReference type="InterPro" id="IPR048381">
    <property type="entry name" value="GDH_C"/>
</dbReference>
<dbReference type="Pfam" id="PF21079">
    <property type="entry name" value="GDH_HM2"/>
    <property type="match status" value="1"/>
</dbReference>
<dbReference type="InterPro" id="IPR049056">
    <property type="entry name" value="NAD_Glu_DH_HM3"/>
</dbReference>
<dbReference type="EMBL" id="JAUEMJ010000001">
    <property type="protein sequence ID" value="MDN3238456.1"/>
    <property type="molecule type" value="Genomic_DNA"/>
</dbReference>
<sequence>MLAFIGDEEFRETLPDREELLQEAARLAGPDESLARLVELYWSLVSDDDLVGRSAHQLLETTAHHRRMAEVRAPGQIILELDCPEDAEGPDAASSTRVDIVCDDSPFLVDSLTGLFNKHGVDVSVFVHPIVPVRRDQDGNLQEAPAADGRAESWMHIETQRVADAAFLAELEADILEVLSDVGVCVADWQAMRAKALQIAEDLDRAATGTEGTTPLPVPPKDIDDTVELLRWLADDKFTFLGFRQYRLTGAGDDEALTPMAETGLGLLRKAPTAPRPLASFNTDARAQIGAKRLLVITKSNARSTVHRTSFMDYIGVKTFDADGNPDGELRFLGLFTSAAYLSSVTDLPVVKRKVQDVLERSGVTLSSHSGKDLVTALETYPRDELFQARTDDLYTTAMGVLRLAGRRRLRLFARRDVYGRFYSCLVYLPRDRYNTENRQKIEEILRRRLRGSQIDYDARVTESVLARLHFVVRIDPFADHPPVDVESIQAELADATRSWDADLALQLDHHIGEGQARMLAKAYAHAYPPAYKAEHSPIDAAKDIAKLETLREPGDMELQLFRRGGSDDDVHFKIYAFDQAIGLSEALPVLRHLGVTVAEERPYHIKRADGTIHLHDFGLQLPGRAAESVPQLRIRFENAFRAAWTGEAESDRFNELVIAAGLTWRQVVVLRALAKYLRQCGFVFSQAFISATLGAYPEIAANLVRLFEARFDPRVGADRDAAVARIDDSLAEGLAAVPNLDADRILRAFLTLIRSTLRTSYFQRADTGRPKEHVAFKFDARAIDFLPKPRPMFEVFVYSPHFEGVHMRYGRVARGGLRWSDRLEDFRTEILGLVKAQEVKNTVITPVGAKGGFVLKRTDFPDRTALQAEGVARYREFISALLDITDNRDADNTVVPPPNVVRHDGDDPYLVVAADKGTATFSDIANAVAAEYGFWLGDAFASGGSVGYDHKKMGITARGAWESVKRHFRGLTRDGDEHNPAEGIDTQTQDFTVVGIGDMGGDVFGNGMLLSEHIRLVAAFNHMHIFIDPNPVAAASYTERRRLFDMPRSTWADYDPTLISAGGGVWERSAKSIPVSPEARTALGIHADTKDLTPPELIRAILTAPVDLLWNGGIGTYVKSTAQTDADAGDKANDAVRVNGEQLRCRVVGEGGNLGFTQLGRIEYAQTGGPDGTGGHCNTDFIDNSAGVDTSDHEVNIKILLRSAALTGRVEPEHRNKLFMDMADDVADAVLAHNYGQNMALANASRLGTRLLPVHIRLMKHLEKTVGLDREIEGLPSDKQLKERVATGTAMTEPELSVLLSYVKIWAKRAVLDSGLPDEEWTAPVLRSYFPAPLREPYADLMADHPLRREIVATAVVGEAVNRAGTTFLFRIADETGADVVDVIRAYVIIRDAFGLPDLWRRIEALDNQVPQDAQIAGMLVIRRLLDRGVRWLVQHRRGALDVSAETERLRPGLAVLQPRLPELLHDSEAVGFEQFCDELEEQGMPAEIARDASAPIFGFGLVDVVECARLNDTDLHQTAEVYYGIAATVHLDAILNEISALPRTNRWQTLARSALRYDLYGAMAGLTASVLQAKPGTDPDEAVDSWADRNAAEIERIHEATAEATRSDEKLAVLSVSLRQIRGLVETDGE</sequence>
<evidence type="ECO:0000259" key="5">
    <source>
        <dbReference type="Pfam" id="PF21077"/>
    </source>
</evidence>
<dbReference type="InterPro" id="IPR007780">
    <property type="entry name" value="NAD_Glu_DH_bac"/>
</dbReference>
<dbReference type="Pfam" id="PF21077">
    <property type="entry name" value="GDH_ACT3"/>
    <property type="match status" value="1"/>
</dbReference>
<accession>A0ABT7YIL3</accession>
<dbReference type="Pfam" id="PF05088">
    <property type="entry name" value="Bac_GDH_CD"/>
    <property type="match status" value="1"/>
</dbReference>
<comment type="caution">
    <text evidence="6">The sequence shown here is derived from an EMBL/GenBank/DDBJ whole genome shotgun (WGS) entry which is preliminary data.</text>
</comment>
<feature type="domain" description="NAD-specific glutamate dehydrogenase C-terminal" evidence="2">
    <location>
        <begin position="1290"/>
        <end position="1624"/>
    </location>
</feature>
<dbReference type="SUPFAM" id="SSF53223">
    <property type="entry name" value="Aminoacid dehydrogenase-like, N-terminal domain"/>
    <property type="match status" value="1"/>
</dbReference>
<dbReference type="InterPro" id="IPR049064">
    <property type="entry name" value="NAD_Glu_DH_ACT3"/>
</dbReference>
<keyword evidence="7" id="KW-1185">Reference proteome</keyword>
<dbReference type="PANTHER" id="PTHR43403">
    <property type="entry name" value="NAD-SPECIFIC GLUTAMATE DEHYDROGENASE"/>
    <property type="match status" value="1"/>
</dbReference>
<protein>
    <submittedName>
        <fullName evidence="6">NAD-glutamate dehydrogenase</fullName>
        <ecNumber evidence="6">1.4.1.2</ecNumber>
    </submittedName>
</protein>
<feature type="domain" description="NAD-glutamate dehydrogenase ACT3" evidence="5">
    <location>
        <begin position="556"/>
        <end position="625"/>
    </location>
</feature>
<dbReference type="GO" id="GO:0004352">
    <property type="term" value="F:glutamate dehydrogenase (NAD+) activity"/>
    <property type="evidence" value="ECO:0007669"/>
    <property type="project" value="UniProtKB-EC"/>
</dbReference>